<keyword evidence="11 13" id="KW-0676">Redox-active center</keyword>
<dbReference type="SUPFAM" id="SSF51905">
    <property type="entry name" value="FAD/NAD(P)-binding domain"/>
    <property type="match status" value="1"/>
</dbReference>
<dbReference type="NCBIfam" id="TIGR01350">
    <property type="entry name" value="lipoamide_DH"/>
    <property type="match status" value="1"/>
</dbReference>
<reference evidence="16 17" key="1">
    <citation type="submission" date="2023-07" db="EMBL/GenBank/DDBJ databases">
        <title>Sequencing the genomes of 1000 actinobacteria strains.</title>
        <authorList>
            <person name="Klenk H.-P."/>
        </authorList>
    </citation>
    <scope>NUCLEOTIDE SEQUENCE [LARGE SCALE GENOMIC DNA]</scope>
    <source>
        <strain evidence="16 17">DSM 19426</strain>
    </source>
</reference>
<dbReference type="Pfam" id="PF02852">
    <property type="entry name" value="Pyr_redox_dim"/>
    <property type="match status" value="1"/>
</dbReference>
<evidence type="ECO:0000256" key="11">
    <source>
        <dbReference type="ARBA" id="ARBA00023284"/>
    </source>
</evidence>
<evidence type="ECO:0000313" key="16">
    <source>
        <dbReference type="EMBL" id="MDR7362435.1"/>
    </source>
</evidence>
<evidence type="ECO:0000256" key="10">
    <source>
        <dbReference type="ARBA" id="ARBA00023157"/>
    </source>
</evidence>
<evidence type="ECO:0000256" key="8">
    <source>
        <dbReference type="ARBA" id="ARBA00023002"/>
    </source>
</evidence>
<feature type="domain" description="Pyridine nucleotide-disulphide oxidoreductase dimerisation" evidence="14">
    <location>
        <begin position="347"/>
        <end position="454"/>
    </location>
</feature>
<evidence type="ECO:0000313" key="17">
    <source>
        <dbReference type="Proteomes" id="UP001183648"/>
    </source>
</evidence>
<dbReference type="InterPro" id="IPR006258">
    <property type="entry name" value="Lipoamide_DH"/>
</dbReference>
<evidence type="ECO:0000259" key="15">
    <source>
        <dbReference type="Pfam" id="PF07992"/>
    </source>
</evidence>
<dbReference type="InterPro" id="IPR050151">
    <property type="entry name" value="Class-I_Pyr_Nuc-Dis_Oxidored"/>
</dbReference>
<evidence type="ECO:0000256" key="12">
    <source>
        <dbReference type="ARBA" id="ARBA00049187"/>
    </source>
</evidence>
<keyword evidence="6 13" id="KW-0285">Flavoprotein</keyword>
<dbReference type="InterPro" id="IPR001100">
    <property type="entry name" value="Pyr_nuc-diS_OxRdtase"/>
</dbReference>
<evidence type="ECO:0000256" key="3">
    <source>
        <dbReference type="ARBA" id="ARBA00012608"/>
    </source>
</evidence>
<evidence type="ECO:0000256" key="4">
    <source>
        <dbReference type="ARBA" id="ARBA00016961"/>
    </source>
</evidence>
<dbReference type="Proteomes" id="UP001183648">
    <property type="component" value="Unassembled WGS sequence"/>
</dbReference>
<name>A0ABU2BUX2_9ACTN</name>
<dbReference type="InterPro" id="IPR012999">
    <property type="entry name" value="Pyr_OxRdtase_I_AS"/>
</dbReference>
<evidence type="ECO:0000256" key="7">
    <source>
        <dbReference type="ARBA" id="ARBA00022827"/>
    </source>
</evidence>
<evidence type="ECO:0000256" key="5">
    <source>
        <dbReference type="ARBA" id="ARBA00022490"/>
    </source>
</evidence>
<gene>
    <name evidence="16" type="ORF">J2S63_001988</name>
</gene>
<evidence type="ECO:0000256" key="6">
    <source>
        <dbReference type="ARBA" id="ARBA00022630"/>
    </source>
</evidence>
<evidence type="ECO:0000256" key="1">
    <source>
        <dbReference type="ARBA" id="ARBA00004496"/>
    </source>
</evidence>
<dbReference type="RefSeq" id="WP_310301751.1">
    <property type="nucleotide sequence ID" value="NZ_BAAAPS010000008.1"/>
</dbReference>
<proteinExistence type="inferred from homology"/>
<keyword evidence="5" id="KW-0963">Cytoplasm</keyword>
<comment type="subcellular location">
    <subcellularLocation>
        <location evidence="1">Cytoplasm</location>
    </subcellularLocation>
</comment>
<dbReference type="PIRSF" id="PIRSF000350">
    <property type="entry name" value="Mercury_reductase_MerA"/>
    <property type="match status" value="1"/>
</dbReference>
<keyword evidence="7 13" id="KW-0274">FAD</keyword>
<dbReference type="Gene3D" id="3.50.50.60">
    <property type="entry name" value="FAD/NAD(P)-binding domain"/>
    <property type="match status" value="2"/>
</dbReference>
<evidence type="ECO:0000256" key="9">
    <source>
        <dbReference type="ARBA" id="ARBA00023027"/>
    </source>
</evidence>
<feature type="domain" description="FAD/NAD(P)-binding" evidence="15">
    <location>
        <begin position="5"/>
        <end position="327"/>
    </location>
</feature>
<dbReference type="EC" id="1.8.1.4" evidence="3 13"/>
<dbReference type="PANTHER" id="PTHR22912">
    <property type="entry name" value="DISULFIDE OXIDOREDUCTASE"/>
    <property type="match status" value="1"/>
</dbReference>
<comment type="caution">
    <text evidence="16">The sequence shown here is derived from an EMBL/GenBank/DDBJ whole genome shotgun (WGS) entry which is preliminary data.</text>
</comment>
<comment type="similarity">
    <text evidence="2 13">Belongs to the class-I pyridine nucleotide-disulfide oxidoreductase family.</text>
</comment>
<protein>
    <recommendedName>
        <fullName evidence="4 13">Dihydrolipoyl dehydrogenase</fullName>
        <ecNumber evidence="3 13">1.8.1.4</ecNumber>
    </recommendedName>
</protein>
<keyword evidence="10" id="KW-1015">Disulfide bond</keyword>
<keyword evidence="8 13" id="KW-0560">Oxidoreductase</keyword>
<comment type="cofactor">
    <cofactor evidence="13">
        <name>FAD</name>
        <dbReference type="ChEBI" id="CHEBI:57692"/>
    </cofactor>
    <text evidence="13">Binds 1 FAD per subunit.</text>
</comment>
<dbReference type="SUPFAM" id="SSF55424">
    <property type="entry name" value="FAD/NAD-linked reductases, dimerisation (C-terminal) domain"/>
    <property type="match status" value="1"/>
</dbReference>
<comment type="catalytic activity">
    <reaction evidence="12 13">
        <text>N(6)-[(R)-dihydrolipoyl]-L-lysyl-[protein] + NAD(+) = N(6)-[(R)-lipoyl]-L-lysyl-[protein] + NADH + H(+)</text>
        <dbReference type="Rhea" id="RHEA:15045"/>
        <dbReference type="Rhea" id="RHEA-COMP:10474"/>
        <dbReference type="Rhea" id="RHEA-COMP:10475"/>
        <dbReference type="ChEBI" id="CHEBI:15378"/>
        <dbReference type="ChEBI" id="CHEBI:57540"/>
        <dbReference type="ChEBI" id="CHEBI:57945"/>
        <dbReference type="ChEBI" id="CHEBI:83099"/>
        <dbReference type="ChEBI" id="CHEBI:83100"/>
        <dbReference type="EC" id="1.8.1.4"/>
    </reaction>
</comment>
<evidence type="ECO:0000259" key="14">
    <source>
        <dbReference type="Pfam" id="PF02852"/>
    </source>
</evidence>
<dbReference type="GO" id="GO:0004148">
    <property type="term" value="F:dihydrolipoyl dehydrogenase (NADH) activity"/>
    <property type="evidence" value="ECO:0007669"/>
    <property type="project" value="UniProtKB-EC"/>
</dbReference>
<dbReference type="InterPro" id="IPR016156">
    <property type="entry name" value="FAD/NAD-linked_Rdtase_dimer_sf"/>
</dbReference>
<dbReference type="PRINTS" id="PR00368">
    <property type="entry name" value="FADPNR"/>
</dbReference>
<sequence length="465" mass="48759">MTHVDVLVLGAGPGGYVAAIRAAQLGRSVAVVEKQYWGGVCLNVGCIPSKALLKSAELAHTLTREKAAFGIEGDATMAWAPTHARSRQVSDAIVKGVHFLMKKNKIAEVHGWGTLTGPQAVSVALEDGTTADYTCDDLIIATGATVRTVPGVELNGTSIVSYEEMILADTLPSSVVIGGSGAIGVELAYVLANFGVEVILVEYLDRMVPTEDAEVSKELSRHYRRLGVKVLTSTAVLGVEDTGSGVSVRVAPAGGGEEQVLHADRFLAAFGFAPRVEGYGLEATGVALTETGAIEVDEHCRTSVEGVYAIGDVTARLMLAHVAEAMGIVAAEHLCGQDPRPVDYDFVPRATYCQPQIGSFGYTAQQARDRGHEVTTASFPFAANGKAKGLGEAVGFVKVVADADHRILGAHMIGPDVTELLPALTLAQTLGLTAEDVSRNVFAHPTLSEAVKEAIHGITGHMINL</sequence>
<dbReference type="Gene3D" id="3.30.390.30">
    <property type="match status" value="1"/>
</dbReference>
<dbReference type="PROSITE" id="PS00076">
    <property type="entry name" value="PYRIDINE_REDOX_1"/>
    <property type="match status" value="1"/>
</dbReference>
<dbReference type="InterPro" id="IPR004099">
    <property type="entry name" value="Pyr_nucl-diS_OxRdtase_dimer"/>
</dbReference>
<dbReference type="EMBL" id="JAVDYG010000001">
    <property type="protein sequence ID" value="MDR7362435.1"/>
    <property type="molecule type" value="Genomic_DNA"/>
</dbReference>
<keyword evidence="17" id="KW-1185">Reference proteome</keyword>
<organism evidence="16 17">
    <name type="scientific">Nocardioides marmoribigeumensis</name>
    <dbReference type="NCBI Taxonomy" id="433649"/>
    <lineage>
        <taxon>Bacteria</taxon>
        <taxon>Bacillati</taxon>
        <taxon>Actinomycetota</taxon>
        <taxon>Actinomycetes</taxon>
        <taxon>Propionibacteriales</taxon>
        <taxon>Nocardioidaceae</taxon>
        <taxon>Nocardioides</taxon>
    </lineage>
</organism>
<dbReference type="InterPro" id="IPR036188">
    <property type="entry name" value="FAD/NAD-bd_sf"/>
</dbReference>
<evidence type="ECO:0000256" key="13">
    <source>
        <dbReference type="RuleBase" id="RU003692"/>
    </source>
</evidence>
<dbReference type="PANTHER" id="PTHR22912:SF217">
    <property type="entry name" value="DIHYDROLIPOYL DEHYDROGENASE"/>
    <property type="match status" value="1"/>
</dbReference>
<dbReference type="Pfam" id="PF07992">
    <property type="entry name" value="Pyr_redox_2"/>
    <property type="match status" value="1"/>
</dbReference>
<keyword evidence="9 13" id="KW-0520">NAD</keyword>
<comment type="miscellaneous">
    <text evidence="13">The active site is a redox-active disulfide bond.</text>
</comment>
<dbReference type="PRINTS" id="PR00411">
    <property type="entry name" value="PNDRDTASEI"/>
</dbReference>
<evidence type="ECO:0000256" key="2">
    <source>
        <dbReference type="ARBA" id="ARBA00007532"/>
    </source>
</evidence>
<dbReference type="InterPro" id="IPR023753">
    <property type="entry name" value="FAD/NAD-binding_dom"/>
</dbReference>
<accession>A0ABU2BUX2</accession>